<dbReference type="CDD" id="cd18612">
    <property type="entry name" value="GH130_Lin0857-like"/>
    <property type="match status" value="1"/>
</dbReference>
<keyword evidence="4" id="KW-0378">Hydrolase</keyword>
<dbReference type="Pfam" id="PF04041">
    <property type="entry name" value="Glyco_hydro_130"/>
    <property type="match status" value="1"/>
</dbReference>
<keyword evidence="4" id="KW-0326">Glycosidase</keyword>
<keyword evidence="1" id="KW-0328">Glycosyltransferase</keyword>
<comment type="caution">
    <text evidence="4">The sequence shown here is derived from an EMBL/GenBank/DDBJ whole genome shotgun (WGS) entry which is preliminary data.</text>
</comment>
<dbReference type="GO" id="GO:0016757">
    <property type="term" value="F:glycosyltransferase activity"/>
    <property type="evidence" value="ECO:0007669"/>
    <property type="project" value="UniProtKB-KW"/>
</dbReference>
<name>A0A7K1HG72_9BACT</name>
<dbReference type="RefSeq" id="WP_129943678.1">
    <property type="nucleotide sequence ID" value="NZ_DAWDXW010000009.1"/>
</dbReference>
<evidence type="ECO:0000313" key="4">
    <source>
        <dbReference type="EMBL" id="MTU30189.1"/>
    </source>
</evidence>
<evidence type="ECO:0000256" key="3">
    <source>
        <dbReference type="ARBA" id="ARBA00024356"/>
    </source>
</evidence>
<reference evidence="4 5" key="1">
    <citation type="journal article" date="2019" name="Nat. Med.">
        <title>A library of human gut bacterial isolates paired with longitudinal multiomics data enables mechanistic microbiome research.</title>
        <authorList>
            <person name="Poyet M."/>
            <person name="Groussin M."/>
            <person name="Gibbons S.M."/>
            <person name="Avila-Pacheco J."/>
            <person name="Jiang X."/>
            <person name="Kearney S.M."/>
            <person name="Perrotta A.R."/>
            <person name="Berdy B."/>
            <person name="Zhao S."/>
            <person name="Lieberman T.D."/>
            <person name="Swanson P.K."/>
            <person name="Smith M."/>
            <person name="Roesemann S."/>
            <person name="Alexander J.E."/>
            <person name="Rich S.A."/>
            <person name="Livny J."/>
            <person name="Vlamakis H."/>
            <person name="Clish C."/>
            <person name="Bullock K."/>
            <person name="Deik A."/>
            <person name="Scott J."/>
            <person name="Pierce K.A."/>
            <person name="Xavier R.J."/>
            <person name="Alm E.J."/>
        </authorList>
    </citation>
    <scope>NUCLEOTIDE SEQUENCE [LARGE SCALE GENOMIC DNA]</scope>
    <source>
        <strain evidence="4 5">BIOML-A25</strain>
    </source>
</reference>
<dbReference type="Proteomes" id="UP000437446">
    <property type="component" value="Unassembled WGS sequence"/>
</dbReference>
<dbReference type="EMBL" id="WNCR01000006">
    <property type="protein sequence ID" value="MTU30189.1"/>
    <property type="molecule type" value="Genomic_DNA"/>
</dbReference>
<accession>A0A7K1HG72</accession>
<dbReference type="PANTHER" id="PTHR34106:SF5">
    <property type="entry name" value="GLYCOSIDASE"/>
    <property type="match status" value="1"/>
</dbReference>
<evidence type="ECO:0000256" key="2">
    <source>
        <dbReference type="ARBA" id="ARBA00022679"/>
    </source>
</evidence>
<proteinExistence type="inferred from homology"/>
<dbReference type="SUPFAM" id="SSF75005">
    <property type="entry name" value="Arabinanase/levansucrase/invertase"/>
    <property type="match status" value="1"/>
</dbReference>
<dbReference type="InterPro" id="IPR023296">
    <property type="entry name" value="Glyco_hydro_beta-prop_sf"/>
</dbReference>
<evidence type="ECO:0000313" key="5">
    <source>
        <dbReference type="Proteomes" id="UP000437446"/>
    </source>
</evidence>
<keyword evidence="2" id="KW-0808">Transferase</keyword>
<dbReference type="AlphaFoldDB" id="A0A7K1HG72"/>
<comment type="similarity">
    <text evidence="3">Belongs to the glycosyl hydrolase 130 family.</text>
</comment>
<dbReference type="InterPro" id="IPR007184">
    <property type="entry name" value="Mannoside_phosphorylase"/>
</dbReference>
<organism evidence="4 5">
    <name type="scientific">Parabacteroides merdae</name>
    <dbReference type="NCBI Taxonomy" id="46503"/>
    <lineage>
        <taxon>Bacteria</taxon>
        <taxon>Pseudomonadati</taxon>
        <taxon>Bacteroidota</taxon>
        <taxon>Bacteroidia</taxon>
        <taxon>Bacteroidales</taxon>
        <taxon>Tannerellaceae</taxon>
        <taxon>Parabacteroides</taxon>
    </lineage>
</organism>
<protein>
    <submittedName>
        <fullName evidence="4">Glycosidase</fullName>
    </submittedName>
</protein>
<sequence length="349" mass="39130">MKSIIKRYSENPILTPENLQLSDSSIEIICLLNPGVFVYKDRIGLLLRVAVRPLPKPGFVSILTAGDRGFHIMDIATDDKDLDLSDPRVLTYKGENYLTTLSYLQPMFSDDGINFYEDADFSVIYGKDDYSTFGIEDCRVTFLEGKYYLTFTSVSPMGVCVAMKMTKDWVHFTDMGLILPPHNKDCTLFDEKIEGRYFLLHRPSSPEIGGNYIWLAESEDLLHWGNHQCVATTRPGMWDSARIGAGAAPIKTEKGWLVIYHGADHRNRYCLGGLLLSLNEPSKVLARSKDPLMVPEADYEKVGFFGDVIFTNGHVVDGDTITIYYGASDEVICKATASIQAILDSLELY</sequence>
<dbReference type="PANTHER" id="PTHR34106">
    <property type="entry name" value="GLYCOSIDASE"/>
    <property type="match status" value="1"/>
</dbReference>
<evidence type="ECO:0000256" key="1">
    <source>
        <dbReference type="ARBA" id="ARBA00022676"/>
    </source>
</evidence>
<dbReference type="Gene3D" id="2.115.10.20">
    <property type="entry name" value="Glycosyl hydrolase domain, family 43"/>
    <property type="match status" value="1"/>
</dbReference>
<gene>
    <name evidence="4" type="ORF">GMD66_13435</name>
</gene>
<dbReference type="PIRSF" id="PIRSF016202">
    <property type="entry name" value="PH1107"/>
    <property type="match status" value="1"/>
</dbReference>
<dbReference type="GO" id="GO:0016798">
    <property type="term" value="F:hydrolase activity, acting on glycosyl bonds"/>
    <property type="evidence" value="ECO:0007669"/>
    <property type="project" value="UniProtKB-KW"/>
</dbReference>